<gene>
    <name evidence="2" type="ORF">GGI19_000822</name>
</gene>
<sequence>MAKRGIAVALSVEPSTSFKRPCTRTENSSPLCPECASTEIHSGEGEEYCGDCGAVVNSIILTTNHSYDSERHFGGNYIRFLPYKDGSDPATERFRKRWSQDMVKLAHRSIGNVCSMLGLSGLAERAERIFVDCTKRLMDPSLKVKAGVFGRNGEVRAAASVYIAALEASKALSLVDVAATTRLSVYSIGNVAKSVLSLLNMQLPLADPLLRIERAVNRVFGCALKSRVDAEERQSTISHIASTAKAAQGFPDLLLGFLADNEALRPKLIEVAGQVLAFEQLCSRHAGFNPGTLVCSAVAMGIEHLFVVAPDTEAGSLRRCQQEIICRLVALLSGSGQRTIVRHVATLQQELVKASKATPWLAQAKISTDTVAVYLIEILFCYEKTRAWLFALRPEVPAVASEAAIRQLVADLDSSPSFTRAQISRERRRAILAAESDSTTGELTNTEAVVIKRLHHLGVDHNALLTLPLHTLEDIAPAIERSLVMQDEHRLRLDLPNVGPEDMPDEEVSEYLRLCTSLLACTGALLSATAAIAAAIPTRPNLIVFGNSLSDVGNTAALTNTPAYWDGRFTSSYVWNEYTAKILGMTLQNKAFGGATSNNVLSPGAIGNTTIPSFRDQVTAWLQANPSPSSFNLKNDIVEIEIGGNDVLNRLEGLLTGTVNVADFASQLSASIAADTQRLFAAGYKKVHLWNLPPVDQSPIVLSLGASAIIKPVVAAINTAVKAAVQPLGARILDLNDLTLVALQPNVLTAMGITVTTGACFVVDPAGAVTICNNPDQHLFYDVIHPSSRMHYLWGTAAALLALKPGSSLTASEALGLIAVFNIGQSNRNDNIIADWPF</sequence>
<dbReference type="InterPro" id="IPR036915">
    <property type="entry name" value="Cyclin-like_sf"/>
</dbReference>
<dbReference type="Gene3D" id="3.40.50.1110">
    <property type="entry name" value="SGNH hydrolase"/>
    <property type="match status" value="1"/>
</dbReference>
<dbReference type="InterPro" id="IPR036514">
    <property type="entry name" value="SGNH_hydro_sf"/>
</dbReference>
<organism evidence="2 3">
    <name type="scientific">Coemansia pectinata</name>
    <dbReference type="NCBI Taxonomy" id="1052879"/>
    <lineage>
        <taxon>Eukaryota</taxon>
        <taxon>Fungi</taxon>
        <taxon>Fungi incertae sedis</taxon>
        <taxon>Zoopagomycota</taxon>
        <taxon>Kickxellomycotina</taxon>
        <taxon>Kickxellomycetes</taxon>
        <taxon>Kickxellales</taxon>
        <taxon>Kickxellaceae</taxon>
        <taxon>Coemansia</taxon>
    </lineage>
</organism>
<dbReference type="AlphaFoldDB" id="A0A9W8LCS9"/>
<reference evidence="2" key="1">
    <citation type="submission" date="2022-07" db="EMBL/GenBank/DDBJ databases">
        <title>Phylogenomic reconstructions and comparative analyses of Kickxellomycotina fungi.</title>
        <authorList>
            <person name="Reynolds N.K."/>
            <person name="Stajich J.E."/>
            <person name="Barry K."/>
            <person name="Grigoriev I.V."/>
            <person name="Crous P."/>
            <person name="Smith M.E."/>
        </authorList>
    </citation>
    <scope>NUCLEOTIDE SEQUENCE</scope>
    <source>
        <strain evidence="2">BCRC 34297</strain>
    </source>
</reference>
<dbReference type="Proteomes" id="UP001140011">
    <property type="component" value="Unassembled WGS sequence"/>
</dbReference>
<evidence type="ECO:0000256" key="1">
    <source>
        <dbReference type="ARBA" id="ARBA00022801"/>
    </source>
</evidence>
<dbReference type="Gene3D" id="1.10.472.170">
    <property type="match status" value="1"/>
</dbReference>
<dbReference type="PANTHER" id="PTHR45648">
    <property type="entry name" value="GDSL LIPASE/ACYLHYDROLASE FAMILY PROTEIN (AFU_ORTHOLOGUE AFUA_4G14700)"/>
    <property type="match status" value="1"/>
</dbReference>
<name>A0A9W8LCS9_9FUNG</name>
<comment type="caution">
    <text evidence="2">The sequence shown here is derived from an EMBL/GenBank/DDBJ whole genome shotgun (WGS) entry which is preliminary data.</text>
</comment>
<dbReference type="SUPFAM" id="SSF52266">
    <property type="entry name" value="SGNH hydrolase"/>
    <property type="match status" value="1"/>
</dbReference>
<dbReference type="OrthoDB" id="5558378at2759"/>
<dbReference type="GO" id="GO:0016788">
    <property type="term" value="F:hydrolase activity, acting on ester bonds"/>
    <property type="evidence" value="ECO:0007669"/>
    <property type="project" value="InterPro"/>
</dbReference>
<dbReference type="PANTHER" id="PTHR45648:SF22">
    <property type="entry name" value="GDSL LIPASE_ACYLHYDROLASE FAMILY PROTEIN (AFU_ORTHOLOGUE AFUA_4G14700)"/>
    <property type="match status" value="1"/>
</dbReference>
<protein>
    <submittedName>
        <fullName evidence="2">Uncharacterized protein</fullName>
    </submittedName>
</protein>
<evidence type="ECO:0000313" key="3">
    <source>
        <dbReference type="Proteomes" id="UP001140011"/>
    </source>
</evidence>
<dbReference type="CDD" id="cd01846">
    <property type="entry name" value="fatty_acyltransferase_like"/>
    <property type="match status" value="1"/>
</dbReference>
<dbReference type="InterPro" id="IPR051058">
    <property type="entry name" value="GDSL_Est/Lipase"/>
</dbReference>
<proteinExistence type="predicted"/>
<keyword evidence="3" id="KW-1185">Reference proteome</keyword>
<accession>A0A9W8LCS9</accession>
<evidence type="ECO:0000313" key="2">
    <source>
        <dbReference type="EMBL" id="KAJ2756484.1"/>
    </source>
</evidence>
<dbReference type="InterPro" id="IPR001087">
    <property type="entry name" value="GDSL"/>
</dbReference>
<dbReference type="SUPFAM" id="SSF47954">
    <property type="entry name" value="Cyclin-like"/>
    <property type="match status" value="1"/>
</dbReference>
<dbReference type="EMBL" id="JANBUH010000025">
    <property type="protein sequence ID" value="KAJ2756484.1"/>
    <property type="molecule type" value="Genomic_DNA"/>
</dbReference>
<keyword evidence="1" id="KW-0378">Hydrolase</keyword>
<dbReference type="Pfam" id="PF00657">
    <property type="entry name" value="Lipase_GDSL"/>
    <property type="match status" value="1"/>
</dbReference>